<protein>
    <submittedName>
        <fullName evidence="2">Extracellular solute-binding protein</fullName>
    </submittedName>
</protein>
<dbReference type="EMBL" id="SUMC01000077">
    <property type="protein sequence ID" value="TKA00982.1"/>
    <property type="molecule type" value="Genomic_DNA"/>
</dbReference>
<keyword evidence="1" id="KW-0732">Signal</keyword>
<dbReference type="PANTHER" id="PTHR43649:SF14">
    <property type="entry name" value="BLR3389 PROTEIN"/>
    <property type="match status" value="1"/>
</dbReference>
<evidence type="ECO:0000256" key="1">
    <source>
        <dbReference type="SAM" id="SignalP"/>
    </source>
</evidence>
<keyword evidence="3" id="KW-1185">Reference proteome</keyword>
<sequence>MSEKYRGGRRRSAGPRSRWATAAGAATMAAVLLSACAGTDSTSASPGASGSQAAGAGCAAGATALTFWGWSAGYDLAVKKFNQTHPDICVKLENAGAANDEYVKLSDALKANSGTPDVAQIEYFEVPSFEITNSLVDLSQYGVSSVEKDIAPVAWSQVTQGSKQYAMPVDLGPLALYYNSKEFSAHKLSVPATWSEFAATADKLHTADPKAAITNFDPVSAQDVLALMQQYNAFPFSYSGGAKLGINFTGTAQTAFAAFWQGLIDKKEVTTAADFSPAQWSNLDSGVNASRLSPAWGPVGMQSSIKKTIGDWRTAPIPQTATGKNLSGNWGGSTLTVVKGTAHAKEAAEFVKWFGASADSWKILSGKVAGAFPGYLPLLKSTDFQSATLPISGPSKPNKVFAAAAQNMENPQWPPIMTAALTQWTSTFAGVTKGTETLPEAFKTFQQQMVTYAKAQGFTVTEG</sequence>
<dbReference type="OrthoDB" id="2515046at2"/>
<feature type="signal peptide" evidence="1">
    <location>
        <begin position="1"/>
        <end position="37"/>
    </location>
</feature>
<dbReference type="InterPro" id="IPR006059">
    <property type="entry name" value="SBP"/>
</dbReference>
<feature type="chain" id="PRO_5020269119" evidence="1">
    <location>
        <begin position="38"/>
        <end position="463"/>
    </location>
</feature>
<reference evidence="2 3" key="1">
    <citation type="submission" date="2019-04" db="EMBL/GenBank/DDBJ databases">
        <title>Streptomyces oryziradicis sp. nov., a novel actinomycete isolated from rhizosphere soil of rice (Oryza sativa L.).</title>
        <authorList>
            <person name="Li C."/>
        </authorList>
    </citation>
    <scope>NUCLEOTIDE SEQUENCE [LARGE SCALE GENOMIC DNA]</scope>
    <source>
        <strain evidence="2 3">NEAU-C40</strain>
    </source>
</reference>
<dbReference type="AlphaFoldDB" id="A0A4U0RXB9"/>
<dbReference type="Gene3D" id="3.40.190.10">
    <property type="entry name" value="Periplasmic binding protein-like II"/>
    <property type="match status" value="1"/>
</dbReference>
<dbReference type="PANTHER" id="PTHR43649">
    <property type="entry name" value="ARABINOSE-BINDING PROTEIN-RELATED"/>
    <property type="match status" value="1"/>
</dbReference>
<evidence type="ECO:0000313" key="2">
    <source>
        <dbReference type="EMBL" id="TKA00982.1"/>
    </source>
</evidence>
<dbReference type="InterPro" id="IPR050490">
    <property type="entry name" value="Bact_solute-bd_prot1"/>
</dbReference>
<accession>A0A4U0RXB9</accession>
<proteinExistence type="predicted"/>
<comment type="caution">
    <text evidence="2">The sequence shown here is derived from an EMBL/GenBank/DDBJ whole genome shotgun (WGS) entry which is preliminary data.</text>
</comment>
<dbReference type="Proteomes" id="UP000305778">
    <property type="component" value="Unassembled WGS sequence"/>
</dbReference>
<name>A0A4U0RXB9_9ACTN</name>
<gene>
    <name evidence="2" type="ORF">FCI23_41395</name>
</gene>
<dbReference type="SUPFAM" id="SSF53850">
    <property type="entry name" value="Periplasmic binding protein-like II"/>
    <property type="match status" value="1"/>
</dbReference>
<evidence type="ECO:0000313" key="3">
    <source>
        <dbReference type="Proteomes" id="UP000305778"/>
    </source>
</evidence>
<organism evidence="2 3">
    <name type="scientific">Actinacidiphila oryziradicis</name>
    <dbReference type="NCBI Taxonomy" id="2571141"/>
    <lineage>
        <taxon>Bacteria</taxon>
        <taxon>Bacillati</taxon>
        <taxon>Actinomycetota</taxon>
        <taxon>Actinomycetes</taxon>
        <taxon>Kitasatosporales</taxon>
        <taxon>Streptomycetaceae</taxon>
        <taxon>Actinacidiphila</taxon>
    </lineage>
</organism>
<dbReference type="Pfam" id="PF01547">
    <property type="entry name" value="SBP_bac_1"/>
    <property type="match status" value="1"/>
</dbReference>